<dbReference type="KEGG" id="spii:G7077_11250"/>
<keyword evidence="2" id="KW-1185">Reference proteome</keyword>
<dbReference type="RefSeq" id="WP_166411780.1">
    <property type="nucleotide sequence ID" value="NZ_CP049869.1"/>
</dbReference>
<evidence type="ECO:0000313" key="1">
    <source>
        <dbReference type="EMBL" id="QIK79392.1"/>
    </source>
</evidence>
<dbReference type="AlphaFoldDB" id="A0A6G7YRN4"/>
<proteinExistence type="predicted"/>
<gene>
    <name evidence="1" type="ORF">G7077_11250</name>
</gene>
<organism evidence="1 2">
    <name type="scientific">Sphingomonas piscis</name>
    <dbReference type="NCBI Taxonomy" id="2714943"/>
    <lineage>
        <taxon>Bacteria</taxon>
        <taxon>Pseudomonadati</taxon>
        <taxon>Pseudomonadota</taxon>
        <taxon>Alphaproteobacteria</taxon>
        <taxon>Sphingomonadales</taxon>
        <taxon>Sphingomonadaceae</taxon>
        <taxon>Sphingomonas</taxon>
    </lineage>
</organism>
<sequence length="87" mass="9171">MTDDSNTPDPSAGEWHPVPTIFVDGVLGSSTLGGVHRIILGEFVFNTVPGATNATAKPVINLNISDAALPFLIEYLQNLPRQAQNAG</sequence>
<reference evidence="1 2" key="1">
    <citation type="submission" date="2020-03" db="EMBL/GenBank/DDBJ databases">
        <title>Sphingomonas sp. nov., isolated from fish.</title>
        <authorList>
            <person name="Hyun D.-W."/>
            <person name="Bae J.-W."/>
        </authorList>
    </citation>
    <scope>NUCLEOTIDE SEQUENCE [LARGE SCALE GENOMIC DNA]</scope>
    <source>
        <strain evidence="1 2">HDW15B</strain>
    </source>
</reference>
<accession>A0A6G7YRN4</accession>
<dbReference type="Proteomes" id="UP000503222">
    <property type="component" value="Chromosome"/>
</dbReference>
<evidence type="ECO:0000313" key="2">
    <source>
        <dbReference type="Proteomes" id="UP000503222"/>
    </source>
</evidence>
<name>A0A6G7YRN4_9SPHN</name>
<protein>
    <submittedName>
        <fullName evidence="1">Uncharacterized protein</fullName>
    </submittedName>
</protein>
<dbReference type="EMBL" id="CP049869">
    <property type="protein sequence ID" value="QIK79392.1"/>
    <property type="molecule type" value="Genomic_DNA"/>
</dbReference>